<sequence>MAEEDAAHHLLNVLEEREINVDLDNVLSAFEDESSKAEVASWVNDYLHEDTLLTKEELELYRSLKKKGVLHQYQTEGEPIRPILDHELVSAIDSLQSSTAAIEEQCKLLEAQREALIALKALDKPNLSVEHMRNERRRKEQQEKARLDIAVDDISTSITEQLAETQKEVDSEKTALKYYLAERMNSDDQILSRLPAIASQIITQLENSDEETSTDQWCKAVISFRTAEIKARVDTVYLKSLTSPSSEQAPDAPDAQLQERKIALQKELEDLHSEIASVAEMVVEHELRKPITEIKERKDRDRKQAQNAWMNYVLSTLDYMGKRLDTVTSDIKNVTEFQQALTHIGDAASQRMPNPHVETGIPSRKRAPSAAKSAFTFTPAIKLKPPKTLDLPLALQDALRHAGISFSQDSVGALRESLAKTQLEREKKLQDHYTSAAASTHGILAERFSEADVDVRIISDVLFSHTAFNRVSLTNPRVEEDMKMLERELESADQKLLAAEADELSLSDPRVRAFINKYGK</sequence>
<organism evidence="2 3">
    <name type="scientific">Massariosphaeria phaeospora</name>
    <dbReference type="NCBI Taxonomy" id="100035"/>
    <lineage>
        <taxon>Eukaryota</taxon>
        <taxon>Fungi</taxon>
        <taxon>Dikarya</taxon>
        <taxon>Ascomycota</taxon>
        <taxon>Pezizomycotina</taxon>
        <taxon>Dothideomycetes</taxon>
        <taxon>Pleosporomycetidae</taxon>
        <taxon>Pleosporales</taxon>
        <taxon>Pleosporales incertae sedis</taxon>
        <taxon>Massariosphaeria</taxon>
    </lineage>
</organism>
<dbReference type="OrthoDB" id="5314201at2759"/>
<dbReference type="AlphaFoldDB" id="A0A7C8IET1"/>
<name>A0A7C8IET1_9PLEO</name>
<evidence type="ECO:0000313" key="2">
    <source>
        <dbReference type="EMBL" id="KAF2877588.1"/>
    </source>
</evidence>
<dbReference type="EMBL" id="JAADJZ010000002">
    <property type="protein sequence ID" value="KAF2877588.1"/>
    <property type="molecule type" value="Genomic_DNA"/>
</dbReference>
<evidence type="ECO:0000256" key="1">
    <source>
        <dbReference type="SAM" id="Coils"/>
    </source>
</evidence>
<keyword evidence="3" id="KW-1185">Reference proteome</keyword>
<comment type="caution">
    <text evidence="2">The sequence shown here is derived from an EMBL/GenBank/DDBJ whole genome shotgun (WGS) entry which is preliminary data.</text>
</comment>
<accession>A0A7C8IET1</accession>
<proteinExistence type="predicted"/>
<evidence type="ECO:0000313" key="3">
    <source>
        <dbReference type="Proteomes" id="UP000481861"/>
    </source>
</evidence>
<gene>
    <name evidence="2" type="ORF">BDV95DRAFT_481501</name>
</gene>
<protein>
    <submittedName>
        <fullName evidence="2">Uncharacterized protein</fullName>
    </submittedName>
</protein>
<keyword evidence="1" id="KW-0175">Coiled coil</keyword>
<reference evidence="2 3" key="1">
    <citation type="submission" date="2020-01" db="EMBL/GenBank/DDBJ databases">
        <authorList>
            <consortium name="DOE Joint Genome Institute"/>
            <person name="Haridas S."/>
            <person name="Albert R."/>
            <person name="Binder M."/>
            <person name="Bloem J."/>
            <person name="Labutti K."/>
            <person name="Salamov A."/>
            <person name="Andreopoulos B."/>
            <person name="Baker S.E."/>
            <person name="Barry K."/>
            <person name="Bills G."/>
            <person name="Bluhm B.H."/>
            <person name="Cannon C."/>
            <person name="Castanera R."/>
            <person name="Culley D.E."/>
            <person name="Daum C."/>
            <person name="Ezra D."/>
            <person name="Gonzalez J.B."/>
            <person name="Henrissat B."/>
            <person name="Kuo A."/>
            <person name="Liang C."/>
            <person name="Lipzen A."/>
            <person name="Lutzoni F."/>
            <person name="Magnuson J."/>
            <person name="Mondo S."/>
            <person name="Nolan M."/>
            <person name="Ohm R."/>
            <person name="Pangilinan J."/>
            <person name="Park H.-J.H."/>
            <person name="Ramirez L."/>
            <person name="Alfaro M."/>
            <person name="Sun H."/>
            <person name="Tritt A."/>
            <person name="Yoshinaga Y."/>
            <person name="Zwiers L.-H.L."/>
            <person name="Turgeon B.G."/>
            <person name="Goodwin S.B."/>
            <person name="Spatafora J.W."/>
            <person name="Crous P.W."/>
            <person name="Grigoriev I.V."/>
        </authorList>
    </citation>
    <scope>NUCLEOTIDE SEQUENCE [LARGE SCALE GENOMIC DNA]</scope>
    <source>
        <strain evidence="2 3">CBS 611.86</strain>
    </source>
</reference>
<feature type="coiled-coil region" evidence="1">
    <location>
        <begin position="475"/>
        <end position="502"/>
    </location>
</feature>
<dbReference type="Proteomes" id="UP000481861">
    <property type="component" value="Unassembled WGS sequence"/>
</dbReference>